<accession>F4RI60</accession>
<keyword evidence="2" id="KW-1185">Reference proteome</keyword>
<dbReference type="VEuPathDB" id="FungiDB:MELLADRAFT_105449"/>
<organism evidence="2">
    <name type="scientific">Melampsora larici-populina (strain 98AG31 / pathotype 3-4-7)</name>
    <name type="common">Poplar leaf rust fungus</name>
    <dbReference type="NCBI Taxonomy" id="747676"/>
    <lineage>
        <taxon>Eukaryota</taxon>
        <taxon>Fungi</taxon>
        <taxon>Dikarya</taxon>
        <taxon>Basidiomycota</taxon>
        <taxon>Pucciniomycotina</taxon>
        <taxon>Pucciniomycetes</taxon>
        <taxon>Pucciniales</taxon>
        <taxon>Melampsoraceae</taxon>
        <taxon>Melampsora</taxon>
    </lineage>
</organism>
<gene>
    <name evidence="1" type="ORF">MELLADRAFT_105449</name>
</gene>
<dbReference type="InterPro" id="IPR019193">
    <property type="entry name" value="UBQ-conj_enz_E2-bd_prot"/>
</dbReference>
<dbReference type="OrthoDB" id="2495233at2759"/>
<protein>
    <submittedName>
        <fullName evidence="1">Uncharacterized protein</fullName>
    </submittedName>
</protein>
<evidence type="ECO:0000313" key="1">
    <source>
        <dbReference type="EMBL" id="EGG08016.1"/>
    </source>
</evidence>
<dbReference type="RefSeq" id="XP_007408781.1">
    <property type="nucleotide sequence ID" value="XM_007408719.1"/>
</dbReference>
<dbReference type="InParanoid" id="F4RI60"/>
<dbReference type="EMBL" id="GL883102">
    <property type="protein sequence ID" value="EGG08016.1"/>
    <property type="molecule type" value="Genomic_DNA"/>
</dbReference>
<dbReference type="STRING" id="747676.F4RI60"/>
<name>F4RI60_MELLP</name>
<dbReference type="Proteomes" id="UP000001072">
    <property type="component" value="Unassembled WGS sequence"/>
</dbReference>
<proteinExistence type="predicted"/>
<dbReference type="Pfam" id="PF09814">
    <property type="entry name" value="HECT_2"/>
    <property type="match status" value="1"/>
</dbReference>
<reference evidence="2" key="1">
    <citation type="journal article" date="2011" name="Proc. Natl. Acad. Sci. U.S.A.">
        <title>Obligate biotrophy features unraveled by the genomic analysis of rust fungi.</title>
        <authorList>
            <person name="Duplessis S."/>
            <person name="Cuomo C.A."/>
            <person name="Lin Y.-C."/>
            <person name="Aerts A."/>
            <person name="Tisserant E."/>
            <person name="Veneault-Fourrey C."/>
            <person name="Joly D.L."/>
            <person name="Hacquard S."/>
            <person name="Amselem J."/>
            <person name="Cantarel B.L."/>
            <person name="Chiu R."/>
            <person name="Coutinho P.M."/>
            <person name="Feau N."/>
            <person name="Field M."/>
            <person name="Frey P."/>
            <person name="Gelhaye E."/>
            <person name="Goldberg J."/>
            <person name="Grabherr M.G."/>
            <person name="Kodira C.D."/>
            <person name="Kohler A."/>
            <person name="Kuees U."/>
            <person name="Lindquist E.A."/>
            <person name="Lucas S.M."/>
            <person name="Mago R."/>
            <person name="Mauceli E."/>
            <person name="Morin E."/>
            <person name="Murat C."/>
            <person name="Pangilinan J.L."/>
            <person name="Park R."/>
            <person name="Pearson M."/>
            <person name="Quesneville H."/>
            <person name="Rouhier N."/>
            <person name="Sakthikumar S."/>
            <person name="Salamov A.A."/>
            <person name="Schmutz J."/>
            <person name="Selles B."/>
            <person name="Shapiro H."/>
            <person name="Tanguay P."/>
            <person name="Tuskan G.A."/>
            <person name="Henrissat B."/>
            <person name="Van de Peer Y."/>
            <person name="Rouze P."/>
            <person name="Ellis J.G."/>
            <person name="Dodds P.N."/>
            <person name="Schein J.E."/>
            <person name="Zhong S."/>
            <person name="Hamelin R.C."/>
            <person name="Grigoriev I.V."/>
            <person name="Szabo L.J."/>
            <person name="Martin F."/>
        </authorList>
    </citation>
    <scope>NUCLEOTIDE SEQUENCE [LARGE SCALE GENOMIC DNA]</scope>
    <source>
        <strain evidence="2">98AG31 / pathotype 3-4-7</strain>
    </source>
</reference>
<sequence>MTTLGYITLWFNMAYYILKSGSSSYLIILNEIIEYQLIKPEFLEFTVEEVHFSDEVFQVLLPLKIEVEKERKEGLVVFWNEVDDLNKESEMERVNKEFYEVQDWNQDKPDQIDCRRCGNGLKENLEKIEKYLGLPSEGWEGFVEYWICHEMDNHGGYIFVGKKTRGDQKQDVCSEDTSSSDDLILKGKKGFQREQVVQNNSPSPGNLTLNYCDEQHEPSPSKKAHQVIVLAQFSLLALDCGANITLDINRVLINLWMMVEPMRDILSPDYYVFMNVAAHN</sequence>
<dbReference type="GeneID" id="18922606"/>
<dbReference type="HOGENOM" id="CLU_994267_0_0_1"/>
<dbReference type="KEGG" id="mlr:MELLADRAFT_105449"/>
<evidence type="ECO:0000313" key="2">
    <source>
        <dbReference type="Proteomes" id="UP000001072"/>
    </source>
</evidence>
<dbReference type="AlphaFoldDB" id="F4RI60"/>